<protein>
    <submittedName>
        <fullName evidence="2">Uncharacterized protein</fullName>
    </submittedName>
</protein>
<evidence type="ECO:0000313" key="3">
    <source>
        <dbReference type="Proteomes" id="UP001596011"/>
    </source>
</evidence>
<reference evidence="3" key="1">
    <citation type="journal article" date="2019" name="Int. J. Syst. Evol. Microbiol.">
        <title>The Global Catalogue of Microorganisms (GCM) 10K type strain sequencing project: providing services to taxonomists for standard genome sequencing and annotation.</title>
        <authorList>
            <consortium name="The Broad Institute Genomics Platform"/>
            <consortium name="The Broad Institute Genome Sequencing Center for Infectious Disease"/>
            <person name="Wu L."/>
            <person name="Ma J."/>
        </authorList>
    </citation>
    <scope>NUCLEOTIDE SEQUENCE [LARGE SCALE GENOMIC DNA]</scope>
    <source>
        <strain evidence="3">CCUG 42722</strain>
    </source>
</reference>
<keyword evidence="3" id="KW-1185">Reference proteome</keyword>
<gene>
    <name evidence="2" type="ORF">ACFO6V_13245</name>
</gene>
<keyword evidence="1" id="KW-0812">Transmembrane</keyword>
<accession>A0ABV9HFY7</accession>
<organism evidence="2 3">
    <name type="scientific">Promicromonospora alba</name>
    <dbReference type="NCBI Taxonomy" id="1616110"/>
    <lineage>
        <taxon>Bacteria</taxon>
        <taxon>Bacillati</taxon>
        <taxon>Actinomycetota</taxon>
        <taxon>Actinomycetes</taxon>
        <taxon>Micrococcales</taxon>
        <taxon>Promicromonosporaceae</taxon>
        <taxon>Promicromonospora</taxon>
    </lineage>
</organism>
<evidence type="ECO:0000256" key="1">
    <source>
        <dbReference type="SAM" id="Phobius"/>
    </source>
</evidence>
<proteinExistence type="predicted"/>
<dbReference type="RefSeq" id="WP_377136070.1">
    <property type="nucleotide sequence ID" value="NZ_JBHSFI010000004.1"/>
</dbReference>
<dbReference type="Proteomes" id="UP001596011">
    <property type="component" value="Unassembled WGS sequence"/>
</dbReference>
<dbReference type="EMBL" id="JBHSFI010000004">
    <property type="protein sequence ID" value="MFC4629207.1"/>
    <property type="molecule type" value="Genomic_DNA"/>
</dbReference>
<keyword evidence="1" id="KW-1133">Transmembrane helix</keyword>
<name>A0ABV9HFY7_9MICO</name>
<comment type="caution">
    <text evidence="2">The sequence shown here is derived from an EMBL/GenBank/DDBJ whole genome shotgun (WGS) entry which is preliminary data.</text>
</comment>
<evidence type="ECO:0000313" key="2">
    <source>
        <dbReference type="EMBL" id="MFC4629207.1"/>
    </source>
</evidence>
<feature type="transmembrane region" description="Helical" evidence="1">
    <location>
        <begin position="55"/>
        <end position="75"/>
    </location>
</feature>
<keyword evidence="1" id="KW-0472">Membrane</keyword>
<feature type="transmembrane region" description="Helical" evidence="1">
    <location>
        <begin position="6"/>
        <end position="24"/>
    </location>
</feature>
<sequence>MADRLFSLIWAVSAVVMGTALIVSTKSMVRTALRWQRQNPDAPHRHWLYPFTRGIGWIFIIAGIAVGGFTIAGALA</sequence>